<feature type="region of interest" description="Disordered" evidence="1">
    <location>
        <begin position="38"/>
        <end position="137"/>
    </location>
</feature>
<name>A0A9N9VLC3_9HYPO</name>
<accession>A0A9N9VLC3</accession>
<feature type="compositionally biased region" description="Basic and acidic residues" evidence="1">
    <location>
        <begin position="113"/>
        <end position="127"/>
    </location>
</feature>
<proteinExistence type="predicted"/>
<organism evidence="2 3">
    <name type="scientific">Clonostachys rhizophaga</name>
    <dbReference type="NCBI Taxonomy" id="160324"/>
    <lineage>
        <taxon>Eukaryota</taxon>
        <taxon>Fungi</taxon>
        <taxon>Dikarya</taxon>
        <taxon>Ascomycota</taxon>
        <taxon>Pezizomycotina</taxon>
        <taxon>Sordariomycetes</taxon>
        <taxon>Hypocreomycetidae</taxon>
        <taxon>Hypocreales</taxon>
        <taxon>Bionectriaceae</taxon>
        <taxon>Clonostachys</taxon>
    </lineage>
</organism>
<comment type="caution">
    <text evidence="2">The sequence shown here is derived from an EMBL/GenBank/DDBJ whole genome shotgun (WGS) entry which is preliminary data.</text>
</comment>
<dbReference type="EMBL" id="CABFNQ020000717">
    <property type="protein sequence ID" value="CAH0025955.1"/>
    <property type="molecule type" value="Genomic_DNA"/>
</dbReference>
<protein>
    <submittedName>
        <fullName evidence="2">Uncharacterized protein</fullName>
    </submittedName>
</protein>
<evidence type="ECO:0000313" key="3">
    <source>
        <dbReference type="Proteomes" id="UP000696573"/>
    </source>
</evidence>
<reference evidence="2" key="1">
    <citation type="submission" date="2021-10" db="EMBL/GenBank/DDBJ databases">
        <authorList>
            <person name="Piombo E."/>
        </authorList>
    </citation>
    <scope>NUCLEOTIDE SEQUENCE</scope>
</reference>
<feature type="compositionally biased region" description="Low complexity" evidence="1">
    <location>
        <begin position="648"/>
        <end position="665"/>
    </location>
</feature>
<feature type="compositionally biased region" description="Basic and acidic residues" evidence="1">
    <location>
        <begin position="680"/>
        <end position="692"/>
    </location>
</feature>
<dbReference type="OrthoDB" id="4838614at2759"/>
<feature type="compositionally biased region" description="Basic and acidic residues" evidence="1">
    <location>
        <begin position="593"/>
        <end position="604"/>
    </location>
</feature>
<sequence length="787" mass="90303">MTWRPDEDTNEDASHSQHWLQFLDSLKEAPDEFSKAVVKRHRGFKRDMASPKPNNDFLDDGDSYVTLRTRRESSPTGRHSPPLRARYAYFPEEDRRRRRERSSSGSSSGSFSRPRERFSDKHREGRDTSAASVSIDPSKAEDATLHLSLPTAYDIEDALEEAARLRRIGHFKAAIEIYEQDLRHFLEIKYVMVQYAECLLEAGQISKFSGLQMKLPESQPVDSLDLNWAFMKLRPEVSTFFPAHLQHVLDDSMRIIYRNWPRLDSTEVQLLKYSLDRINDDINWDSLYRHFRDEHMIWEFHDLFVSMASKSSLEVSWRRFFPRARDIPTSCLEQLDQDWLKEGADISTNFALLDILTDSGLLYLRVRPTKTKALECLEKAGDYAALLRSQDASNVKSRPYLRWMVAKAMIEECPDRPWTLIENERGSLSPLFRGFMTPTGVFPDQSWPLYAPFDGERIQVVKAKCVVINKRLATIIKAAEEIGDLLLRTACLKELVLNGAEGTEGIMEKLEDLWTESGHADSVSQMHLYQYLLMQEPLDDGKVRRRILLDGETSTGLIYYTRCRVMAALATNDREREYYDLKAEDYQAARYMARERSVSQERSHPHTTVSDSQAPHRSSGGREREESPNFPRPSDGQKRNAKSQESSLQTLRTPPTTAPTEPLTPKRLAVREQQQNMIIRSRENEVIRKGEGEATETANTSSGKKTDLTVTEYSSKNPVNTEHEDEDPTSDETETPRPPVEYSDPDDEDLPRRDSIDILPHEKAALESTDGNGDEGQPHTENNGTWS</sequence>
<feature type="compositionally biased region" description="Basic and acidic residues" evidence="1">
    <location>
        <begin position="750"/>
        <end position="765"/>
    </location>
</feature>
<feature type="compositionally biased region" description="Acidic residues" evidence="1">
    <location>
        <begin position="723"/>
        <end position="733"/>
    </location>
</feature>
<feature type="region of interest" description="Disordered" evidence="1">
    <location>
        <begin position="593"/>
        <end position="787"/>
    </location>
</feature>
<feature type="compositionally biased region" description="Polar residues" evidence="1">
    <location>
        <begin position="606"/>
        <end position="616"/>
    </location>
</feature>
<dbReference type="Proteomes" id="UP000696573">
    <property type="component" value="Unassembled WGS sequence"/>
</dbReference>
<feature type="compositionally biased region" description="Low complexity" evidence="1">
    <location>
        <begin position="103"/>
        <end position="112"/>
    </location>
</feature>
<evidence type="ECO:0000256" key="1">
    <source>
        <dbReference type="SAM" id="MobiDB-lite"/>
    </source>
</evidence>
<keyword evidence="3" id="KW-1185">Reference proteome</keyword>
<evidence type="ECO:0000313" key="2">
    <source>
        <dbReference type="EMBL" id="CAH0025955.1"/>
    </source>
</evidence>
<feature type="compositionally biased region" description="Polar residues" evidence="1">
    <location>
        <begin position="696"/>
        <end position="720"/>
    </location>
</feature>
<gene>
    <name evidence="2" type="ORF">CRHIZ90672A_00009475</name>
</gene>
<dbReference type="AlphaFoldDB" id="A0A9N9VLC3"/>